<evidence type="ECO:0000256" key="1">
    <source>
        <dbReference type="ARBA" id="ARBA00023015"/>
    </source>
</evidence>
<dbReference type="InterPro" id="IPR036388">
    <property type="entry name" value="WH-like_DNA-bd_sf"/>
</dbReference>
<dbReference type="PRINTS" id="PR00038">
    <property type="entry name" value="HTHLUXR"/>
</dbReference>
<dbReference type="RefSeq" id="WP_172807437.1">
    <property type="nucleotide sequence ID" value="NZ_BMIO01000024.1"/>
</dbReference>
<feature type="domain" description="HTH luxR-type" evidence="4">
    <location>
        <begin position="134"/>
        <end position="198"/>
    </location>
</feature>
<dbReference type="GO" id="GO:0003677">
    <property type="term" value="F:DNA binding"/>
    <property type="evidence" value="ECO:0007669"/>
    <property type="project" value="UniProtKB-KW"/>
</dbReference>
<evidence type="ECO:0000256" key="2">
    <source>
        <dbReference type="ARBA" id="ARBA00023125"/>
    </source>
</evidence>
<dbReference type="SUPFAM" id="SSF46894">
    <property type="entry name" value="C-terminal effector domain of the bipartite response regulators"/>
    <property type="match status" value="1"/>
</dbReference>
<dbReference type="EMBL" id="BMIO01000024">
    <property type="protein sequence ID" value="GGD54603.1"/>
    <property type="molecule type" value="Genomic_DNA"/>
</dbReference>
<proteinExistence type="predicted"/>
<evidence type="ECO:0000259" key="4">
    <source>
        <dbReference type="PROSITE" id="PS50043"/>
    </source>
</evidence>
<dbReference type="AlphaFoldDB" id="A0A916YPA6"/>
<sequence length="216" mass="24068">MFESKVSGPIIIIDRDDGRRTELRNLFSDRFRVEPLEDINEIGSSISKAGAYIVYDEGSNFEKLLELFHVNGFFLPVILYSENTSIDRAVRSTRDGAMAYFQYPFGKSINLDDLMAEYERDSLNISFFQRRSQSRKVLKALTSREADVLMSLCEGLTGSEVAEKLGLSPKTVDSHRTKMLKRLGVNSLVAVRMAAEAGWTLTSPPNAEAAPGQGSD</sequence>
<dbReference type="SMART" id="SM00421">
    <property type="entry name" value="HTH_LUXR"/>
    <property type="match status" value="1"/>
</dbReference>
<evidence type="ECO:0000256" key="3">
    <source>
        <dbReference type="ARBA" id="ARBA00023163"/>
    </source>
</evidence>
<comment type="caution">
    <text evidence="5">The sequence shown here is derived from an EMBL/GenBank/DDBJ whole genome shotgun (WGS) entry which is preliminary data.</text>
</comment>
<gene>
    <name evidence="5" type="ORF">GCM10010989_30940</name>
</gene>
<evidence type="ECO:0000313" key="5">
    <source>
        <dbReference type="EMBL" id="GGD54603.1"/>
    </source>
</evidence>
<dbReference type="PROSITE" id="PS50043">
    <property type="entry name" value="HTH_LUXR_2"/>
    <property type="match status" value="1"/>
</dbReference>
<evidence type="ECO:0000313" key="6">
    <source>
        <dbReference type="Proteomes" id="UP000598997"/>
    </source>
</evidence>
<dbReference type="PANTHER" id="PTHR44688">
    <property type="entry name" value="DNA-BINDING TRANSCRIPTIONAL ACTIVATOR DEVR_DOSR"/>
    <property type="match status" value="1"/>
</dbReference>
<reference evidence="5 6" key="1">
    <citation type="journal article" date="2014" name="Int. J. Syst. Evol. Microbiol.">
        <title>Complete genome sequence of Corynebacterium casei LMG S-19264T (=DSM 44701T), isolated from a smear-ripened cheese.</title>
        <authorList>
            <consortium name="US DOE Joint Genome Institute (JGI-PGF)"/>
            <person name="Walter F."/>
            <person name="Albersmeier A."/>
            <person name="Kalinowski J."/>
            <person name="Ruckert C."/>
        </authorList>
    </citation>
    <scope>NUCLEOTIDE SEQUENCE [LARGE SCALE GENOMIC DNA]</scope>
    <source>
        <strain evidence="5 6">CGMCC 1.15358</strain>
    </source>
</reference>
<dbReference type="CDD" id="cd06170">
    <property type="entry name" value="LuxR_C_like"/>
    <property type="match status" value="1"/>
</dbReference>
<dbReference type="Proteomes" id="UP000598997">
    <property type="component" value="Unassembled WGS sequence"/>
</dbReference>
<dbReference type="GO" id="GO:0006355">
    <property type="term" value="P:regulation of DNA-templated transcription"/>
    <property type="evidence" value="ECO:0007669"/>
    <property type="project" value="InterPro"/>
</dbReference>
<dbReference type="Pfam" id="PF00196">
    <property type="entry name" value="GerE"/>
    <property type="match status" value="1"/>
</dbReference>
<protein>
    <recommendedName>
        <fullName evidence="4">HTH luxR-type domain-containing protein</fullName>
    </recommendedName>
</protein>
<name>A0A916YPA6_9SPHN</name>
<accession>A0A916YPA6</accession>
<dbReference type="PANTHER" id="PTHR44688:SF16">
    <property type="entry name" value="DNA-BINDING TRANSCRIPTIONAL ACTIVATOR DEVR_DOSR"/>
    <property type="match status" value="1"/>
</dbReference>
<dbReference type="InterPro" id="IPR016032">
    <property type="entry name" value="Sig_transdc_resp-reg_C-effctor"/>
</dbReference>
<organism evidence="5 6">
    <name type="scientific">Croceicoccus pelagius</name>
    <dbReference type="NCBI Taxonomy" id="1703341"/>
    <lineage>
        <taxon>Bacteria</taxon>
        <taxon>Pseudomonadati</taxon>
        <taxon>Pseudomonadota</taxon>
        <taxon>Alphaproteobacteria</taxon>
        <taxon>Sphingomonadales</taxon>
        <taxon>Erythrobacteraceae</taxon>
        <taxon>Croceicoccus</taxon>
    </lineage>
</organism>
<keyword evidence="1" id="KW-0805">Transcription regulation</keyword>
<keyword evidence="6" id="KW-1185">Reference proteome</keyword>
<dbReference type="Gene3D" id="1.10.10.10">
    <property type="entry name" value="Winged helix-like DNA-binding domain superfamily/Winged helix DNA-binding domain"/>
    <property type="match status" value="1"/>
</dbReference>
<keyword evidence="3" id="KW-0804">Transcription</keyword>
<keyword evidence="2" id="KW-0238">DNA-binding</keyword>
<dbReference type="InterPro" id="IPR000792">
    <property type="entry name" value="Tscrpt_reg_LuxR_C"/>
</dbReference>